<accession>A0A2G1BXP1</accession>
<dbReference type="EMBL" id="PDUU01000002">
    <property type="protein sequence ID" value="PHN98800.1"/>
    <property type="molecule type" value="Genomic_DNA"/>
</dbReference>
<dbReference type="InterPro" id="IPR043129">
    <property type="entry name" value="ATPase_NBD"/>
</dbReference>
<gene>
    <name evidence="2" type="ORF">CSC81_01020</name>
    <name evidence="1" type="ORF">Q8W23_06285</name>
</gene>
<evidence type="ECO:0000313" key="4">
    <source>
        <dbReference type="Proteomes" id="UP001242342"/>
    </source>
</evidence>
<dbReference type="EC" id="2.7.1.170" evidence="1"/>
<proteinExistence type="predicted"/>
<keyword evidence="2" id="KW-0418">Kinase</keyword>
<dbReference type="InterPro" id="IPR005338">
    <property type="entry name" value="Anhydro_N_Ac-Mur_kinase"/>
</dbReference>
<dbReference type="GO" id="GO:0005524">
    <property type="term" value="F:ATP binding"/>
    <property type="evidence" value="ECO:0007669"/>
    <property type="project" value="InterPro"/>
</dbReference>
<dbReference type="NCBIfam" id="NF007144">
    <property type="entry name" value="PRK09585.2-3"/>
    <property type="match status" value="1"/>
</dbReference>
<dbReference type="GO" id="GO:0006040">
    <property type="term" value="P:amino sugar metabolic process"/>
    <property type="evidence" value="ECO:0007669"/>
    <property type="project" value="InterPro"/>
</dbReference>
<name>A0A2G1BXP1_9FLAO</name>
<dbReference type="GO" id="GO:0009254">
    <property type="term" value="P:peptidoglycan turnover"/>
    <property type="evidence" value="ECO:0007669"/>
    <property type="project" value="InterPro"/>
</dbReference>
<dbReference type="GO" id="GO:0016773">
    <property type="term" value="F:phosphotransferase activity, alcohol group as acceptor"/>
    <property type="evidence" value="ECO:0007669"/>
    <property type="project" value="InterPro"/>
</dbReference>
<evidence type="ECO:0000313" key="2">
    <source>
        <dbReference type="EMBL" id="PHN98800.1"/>
    </source>
</evidence>
<dbReference type="PANTHER" id="PTHR30605">
    <property type="entry name" value="ANHYDRO-N-ACETYLMURAMIC ACID KINASE"/>
    <property type="match status" value="1"/>
</dbReference>
<evidence type="ECO:0000313" key="1">
    <source>
        <dbReference type="EMBL" id="MDP2541086.1"/>
    </source>
</evidence>
<evidence type="ECO:0000313" key="3">
    <source>
        <dbReference type="Proteomes" id="UP000222163"/>
    </source>
</evidence>
<dbReference type="GO" id="GO:0016301">
    <property type="term" value="F:kinase activity"/>
    <property type="evidence" value="ECO:0007669"/>
    <property type="project" value="UniProtKB-KW"/>
</dbReference>
<keyword evidence="1" id="KW-0808">Transferase</keyword>
<dbReference type="Proteomes" id="UP000222163">
    <property type="component" value="Unassembled WGS sequence"/>
</dbReference>
<dbReference type="Proteomes" id="UP001242342">
    <property type="component" value="Unassembled WGS sequence"/>
</dbReference>
<reference evidence="2 3" key="1">
    <citation type="journal article" date="2016" name="Nat. Commun.">
        <title>Microbial interactions lead to rapid micro-scale successions on model marine particles.</title>
        <authorList>
            <person name="Datta M.S."/>
            <person name="Sliwerska E."/>
            <person name="Gore J."/>
            <person name="Polz M.F."/>
            <person name="Cordero O.X."/>
        </authorList>
    </citation>
    <scope>NUCLEOTIDE SEQUENCE [LARGE SCALE GENOMIC DNA]</scope>
    <source>
        <strain evidence="2 3">4G03</strain>
    </source>
</reference>
<reference evidence="1 4" key="3">
    <citation type="submission" date="2023-07" db="EMBL/GenBank/DDBJ databases">
        <title>Genome content predicts the carbon catabolic preferences of heterotrophic bacteria.</title>
        <authorList>
            <person name="Gralka M."/>
        </authorList>
    </citation>
    <scope>NUCLEOTIDE SEQUENCE [LARGE SCALE GENOMIC DNA]</scope>
    <source>
        <strain evidence="1 4">4G03</strain>
    </source>
</reference>
<sequence>MQDNYIYCIGLMSGTSLDGIDLAYIKIHKKSYKDFKILKADTISYSNEWKSKLQEAINYDEKDLEVLDIEYGKLLGKVLSNFITEHRILKLDFIASHGHTILHQPEAGITLQIGNGQEIANITKKEVICDFRTQDVELGGQGAPLVPIGDKLLFVDYDYCLNLGGFANISYEKNKERIAFDICPVNIVLNHYTRKLGLDFDDKGIVASKGEINIKLLENLNSLPFYTQLPPKSLGLEWVQSTIFPLIDEEETEIPTILRTFVEHSAIQIGKVIGDKNEATVLVTGGGAFNSFLMNRIEFYIKKTVPMVDDGLINYKEALVFAFLGLLKKQEKVNCLQSVTGAKKNHSSGKFFYPQK</sequence>
<dbReference type="RefSeq" id="WP_099213910.1">
    <property type="nucleotide sequence ID" value="NZ_JAUYVU010000004.1"/>
</dbReference>
<dbReference type="Pfam" id="PF03702">
    <property type="entry name" value="AnmK"/>
    <property type="match status" value="1"/>
</dbReference>
<dbReference type="EMBL" id="JAUYVU010000004">
    <property type="protein sequence ID" value="MDP2541086.1"/>
    <property type="molecule type" value="Genomic_DNA"/>
</dbReference>
<dbReference type="Gene3D" id="3.30.420.40">
    <property type="match status" value="2"/>
</dbReference>
<reference evidence="2" key="2">
    <citation type="submission" date="2017-10" db="EMBL/GenBank/DDBJ databases">
        <authorList>
            <person name="Enke T.N."/>
            <person name="Cordero O.X."/>
        </authorList>
    </citation>
    <scope>NUCLEOTIDE SEQUENCE</scope>
    <source>
        <strain evidence="2">4G03</strain>
    </source>
</reference>
<comment type="caution">
    <text evidence="2">The sequence shown here is derived from an EMBL/GenBank/DDBJ whole genome shotgun (WGS) entry which is preliminary data.</text>
</comment>
<dbReference type="PANTHER" id="PTHR30605:SF0">
    <property type="entry name" value="ANHYDRO-N-ACETYLMURAMIC ACID KINASE"/>
    <property type="match status" value="1"/>
</dbReference>
<dbReference type="AlphaFoldDB" id="A0A2G1BXP1"/>
<organism evidence="2 3">
    <name type="scientific">Tenacibaculum discolor</name>
    <dbReference type="NCBI Taxonomy" id="361581"/>
    <lineage>
        <taxon>Bacteria</taxon>
        <taxon>Pseudomonadati</taxon>
        <taxon>Bacteroidota</taxon>
        <taxon>Flavobacteriia</taxon>
        <taxon>Flavobacteriales</taxon>
        <taxon>Flavobacteriaceae</taxon>
        <taxon>Tenacibaculum</taxon>
    </lineage>
</organism>
<dbReference type="SUPFAM" id="SSF53067">
    <property type="entry name" value="Actin-like ATPase domain"/>
    <property type="match status" value="1"/>
</dbReference>
<keyword evidence="4" id="KW-1185">Reference proteome</keyword>
<protein>
    <submittedName>
        <fullName evidence="2">Anhydro-N-acetylmuramic acid kinase</fullName>
        <ecNumber evidence="1">2.7.1.170</ecNumber>
    </submittedName>
</protein>